<feature type="compositionally biased region" description="Basic and acidic residues" evidence="1">
    <location>
        <begin position="43"/>
        <end position="52"/>
    </location>
</feature>
<proteinExistence type="predicted"/>
<sequence length="86" mass="9813">LAKTSIPGLKSPDRIPESNEISLRRFKTKIGWMNKRGKKSSKKNKEENEKAQNLHPASFTTSEREIVPEQSSEHVISLKSYNPHLV</sequence>
<feature type="non-terminal residue" evidence="2">
    <location>
        <position position="1"/>
    </location>
</feature>
<dbReference type="EMBL" id="LAZR01023624">
    <property type="protein sequence ID" value="KKL77875.1"/>
    <property type="molecule type" value="Genomic_DNA"/>
</dbReference>
<evidence type="ECO:0000256" key="1">
    <source>
        <dbReference type="SAM" id="MobiDB-lite"/>
    </source>
</evidence>
<evidence type="ECO:0000313" key="2">
    <source>
        <dbReference type="EMBL" id="KKL77875.1"/>
    </source>
</evidence>
<accession>A0A0F9H876</accession>
<feature type="region of interest" description="Disordered" evidence="1">
    <location>
        <begin position="31"/>
        <end position="73"/>
    </location>
</feature>
<protein>
    <submittedName>
        <fullName evidence="2">Uncharacterized protein</fullName>
    </submittedName>
</protein>
<dbReference type="AlphaFoldDB" id="A0A0F9H876"/>
<name>A0A0F9H876_9ZZZZ</name>
<reference evidence="2" key="1">
    <citation type="journal article" date="2015" name="Nature">
        <title>Complex archaea that bridge the gap between prokaryotes and eukaryotes.</title>
        <authorList>
            <person name="Spang A."/>
            <person name="Saw J.H."/>
            <person name="Jorgensen S.L."/>
            <person name="Zaremba-Niedzwiedzka K."/>
            <person name="Martijn J."/>
            <person name="Lind A.E."/>
            <person name="van Eijk R."/>
            <person name="Schleper C."/>
            <person name="Guy L."/>
            <person name="Ettema T.J."/>
        </authorList>
    </citation>
    <scope>NUCLEOTIDE SEQUENCE</scope>
</reference>
<comment type="caution">
    <text evidence="2">The sequence shown here is derived from an EMBL/GenBank/DDBJ whole genome shotgun (WGS) entry which is preliminary data.</text>
</comment>
<organism evidence="2">
    <name type="scientific">marine sediment metagenome</name>
    <dbReference type="NCBI Taxonomy" id="412755"/>
    <lineage>
        <taxon>unclassified sequences</taxon>
        <taxon>metagenomes</taxon>
        <taxon>ecological metagenomes</taxon>
    </lineage>
</organism>
<gene>
    <name evidence="2" type="ORF">LCGC14_2030480</name>
</gene>